<keyword evidence="3" id="KW-1185">Reference proteome</keyword>
<evidence type="ECO:0000259" key="1">
    <source>
        <dbReference type="PROSITE" id="PS50994"/>
    </source>
</evidence>
<name>A0A371ETT6_MUCPR</name>
<dbReference type="InterPro" id="IPR039537">
    <property type="entry name" value="Retrotran_Ty1/copia-like"/>
</dbReference>
<dbReference type="AlphaFoldDB" id="A0A371ETT6"/>
<dbReference type="EMBL" id="QJKJ01012120">
    <property type="protein sequence ID" value="RDX69414.1"/>
    <property type="molecule type" value="Genomic_DNA"/>
</dbReference>
<evidence type="ECO:0000313" key="2">
    <source>
        <dbReference type="EMBL" id="RDX69414.1"/>
    </source>
</evidence>
<dbReference type="PANTHER" id="PTHR42648">
    <property type="entry name" value="TRANSPOSASE, PUTATIVE-RELATED"/>
    <property type="match status" value="1"/>
</dbReference>
<dbReference type="PANTHER" id="PTHR42648:SF28">
    <property type="entry name" value="TRANSPOSON-ENCODED PROTEIN WITH RIBONUCLEASE H-LIKE AND RETROVIRUS ZINC FINGER-LIKE DOMAINS"/>
    <property type="match status" value="1"/>
</dbReference>
<dbReference type="InterPro" id="IPR036397">
    <property type="entry name" value="RNaseH_sf"/>
</dbReference>
<dbReference type="OrthoDB" id="1935865at2759"/>
<dbReference type="Gene3D" id="3.30.420.10">
    <property type="entry name" value="Ribonuclease H-like superfamily/Ribonuclease H"/>
    <property type="match status" value="1"/>
</dbReference>
<protein>
    <recommendedName>
        <fullName evidence="1">Integrase catalytic domain-containing protein</fullName>
    </recommendedName>
</protein>
<dbReference type="InterPro" id="IPR001584">
    <property type="entry name" value="Integrase_cat-core"/>
</dbReference>
<organism evidence="2 3">
    <name type="scientific">Mucuna pruriens</name>
    <name type="common">Velvet bean</name>
    <name type="synonym">Dolichos pruriens</name>
    <dbReference type="NCBI Taxonomy" id="157652"/>
    <lineage>
        <taxon>Eukaryota</taxon>
        <taxon>Viridiplantae</taxon>
        <taxon>Streptophyta</taxon>
        <taxon>Embryophyta</taxon>
        <taxon>Tracheophyta</taxon>
        <taxon>Spermatophyta</taxon>
        <taxon>Magnoliopsida</taxon>
        <taxon>eudicotyledons</taxon>
        <taxon>Gunneridae</taxon>
        <taxon>Pentapetalae</taxon>
        <taxon>rosids</taxon>
        <taxon>fabids</taxon>
        <taxon>Fabales</taxon>
        <taxon>Fabaceae</taxon>
        <taxon>Papilionoideae</taxon>
        <taxon>50 kb inversion clade</taxon>
        <taxon>NPAAA clade</taxon>
        <taxon>indigoferoid/millettioid clade</taxon>
        <taxon>Phaseoleae</taxon>
        <taxon>Mucuna</taxon>
    </lineage>
</organism>
<dbReference type="PROSITE" id="PS50994">
    <property type="entry name" value="INTEGRASE"/>
    <property type="match status" value="1"/>
</dbReference>
<reference evidence="2" key="1">
    <citation type="submission" date="2018-05" db="EMBL/GenBank/DDBJ databases">
        <title>Draft genome of Mucuna pruriens seed.</title>
        <authorList>
            <person name="Nnadi N.E."/>
            <person name="Vos R."/>
            <person name="Hasami M.H."/>
            <person name="Devisetty U.K."/>
            <person name="Aguiy J.C."/>
        </authorList>
    </citation>
    <scope>NUCLEOTIDE SEQUENCE [LARGE SCALE GENOMIC DNA]</scope>
    <source>
        <strain evidence="2">JCA_2017</strain>
    </source>
</reference>
<dbReference type="SUPFAM" id="SSF53098">
    <property type="entry name" value="Ribonuclease H-like"/>
    <property type="match status" value="1"/>
</dbReference>
<sequence>MLPRLKNAKLEKCSHRMVGKHTRVSFKKHPPSRKSELLELVHSDDQVLKKLKHFQALVERQSGKKVKCTGSDNGDEYCGPFGVYCKQQSIRHEKISPKTPWLNGLVERMNRTLIERVRSKHIDVRYHWICDALDAKLLELAKIQMMIMVLT</sequence>
<feature type="domain" description="Integrase catalytic" evidence="1">
    <location>
        <begin position="71"/>
        <end position="151"/>
    </location>
</feature>
<dbReference type="Proteomes" id="UP000257109">
    <property type="component" value="Unassembled WGS sequence"/>
</dbReference>
<accession>A0A371ETT6</accession>
<dbReference type="GO" id="GO:0003676">
    <property type="term" value="F:nucleic acid binding"/>
    <property type="evidence" value="ECO:0007669"/>
    <property type="project" value="InterPro"/>
</dbReference>
<proteinExistence type="predicted"/>
<dbReference type="STRING" id="157652.A0A371ETT6"/>
<dbReference type="InterPro" id="IPR012337">
    <property type="entry name" value="RNaseH-like_sf"/>
</dbReference>
<comment type="caution">
    <text evidence="2">The sequence shown here is derived from an EMBL/GenBank/DDBJ whole genome shotgun (WGS) entry which is preliminary data.</text>
</comment>
<evidence type="ECO:0000313" key="3">
    <source>
        <dbReference type="Proteomes" id="UP000257109"/>
    </source>
</evidence>
<feature type="non-terminal residue" evidence="2">
    <location>
        <position position="1"/>
    </location>
</feature>
<dbReference type="GO" id="GO:0015074">
    <property type="term" value="P:DNA integration"/>
    <property type="evidence" value="ECO:0007669"/>
    <property type="project" value="InterPro"/>
</dbReference>
<gene>
    <name evidence="2" type="ORF">CR513_51472</name>
</gene>